<dbReference type="GO" id="GO:0006352">
    <property type="term" value="P:DNA-templated transcription initiation"/>
    <property type="evidence" value="ECO:0007669"/>
    <property type="project" value="InterPro"/>
</dbReference>
<dbReference type="GO" id="GO:0016987">
    <property type="term" value="F:sigma factor activity"/>
    <property type="evidence" value="ECO:0007669"/>
    <property type="project" value="UniProtKB-KW"/>
</dbReference>
<dbReference type="NCBIfam" id="TIGR02937">
    <property type="entry name" value="sigma70-ECF"/>
    <property type="match status" value="1"/>
</dbReference>
<dbReference type="SUPFAM" id="SSF88946">
    <property type="entry name" value="Sigma2 domain of RNA polymerase sigma factors"/>
    <property type="match status" value="1"/>
</dbReference>
<dbReference type="EMBL" id="OANT01000002">
    <property type="protein sequence ID" value="SNX44053.1"/>
    <property type="molecule type" value="Genomic_DNA"/>
</dbReference>
<dbReference type="InterPro" id="IPR039425">
    <property type="entry name" value="RNA_pol_sigma-70-like"/>
</dbReference>
<dbReference type="SUPFAM" id="SSF88659">
    <property type="entry name" value="Sigma3 and sigma4 domains of RNA polymerase sigma factors"/>
    <property type="match status" value="1"/>
</dbReference>
<evidence type="ECO:0000256" key="1">
    <source>
        <dbReference type="ARBA" id="ARBA00010641"/>
    </source>
</evidence>
<sequence length="176" mass="20139">MGISQQKMINVLVIHHDELVNYINARFGNRNFAMEVVQETCLRLLSKNSDDFDQVTAPLPLLKRISMHLAIDLYRRDQLIGQYFDNTVELPDLIEGIQPEQFTLPELSLAKHQYGQLLIKAIKDLPTVCQDVFILTQLYHFSQNEAAEQLGITRGMVAKHLTRALHGLIPALFDEQ</sequence>
<dbReference type="AlphaFoldDB" id="A0A240E738"/>
<evidence type="ECO:0000256" key="2">
    <source>
        <dbReference type="ARBA" id="ARBA00023015"/>
    </source>
</evidence>
<keyword evidence="4" id="KW-0804">Transcription</keyword>
<dbReference type="InterPro" id="IPR036388">
    <property type="entry name" value="WH-like_DNA-bd_sf"/>
</dbReference>
<evidence type="ECO:0000256" key="3">
    <source>
        <dbReference type="ARBA" id="ARBA00023082"/>
    </source>
</evidence>
<dbReference type="Pfam" id="PF08281">
    <property type="entry name" value="Sigma70_r4_2"/>
    <property type="match status" value="1"/>
</dbReference>
<keyword evidence="7" id="KW-1185">Reference proteome</keyword>
<protein>
    <submittedName>
        <fullName evidence="6">RNA polymerase sigma-70 factor, ECF subfamily</fullName>
    </submittedName>
</protein>
<gene>
    <name evidence="6" type="ORF">SAMN05421731_102211</name>
</gene>
<evidence type="ECO:0000259" key="5">
    <source>
        <dbReference type="Pfam" id="PF08281"/>
    </source>
</evidence>
<dbReference type="Gene3D" id="1.10.10.10">
    <property type="entry name" value="Winged helix-like DNA-binding domain superfamily/Winged helix DNA-binding domain"/>
    <property type="match status" value="1"/>
</dbReference>
<dbReference type="InterPro" id="IPR013325">
    <property type="entry name" value="RNA_pol_sigma_r2"/>
</dbReference>
<feature type="domain" description="RNA polymerase sigma factor 70 region 4 type 2" evidence="5">
    <location>
        <begin position="117"/>
        <end position="165"/>
    </location>
</feature>
<keyword evidence="3" id="KW-0731">Sigma factor</keyword>
<proteinExistence type="inferred from homology"/>
<evidence type="ECO:0000313" key="7">
    <source>
        <dbReference type="Proteomes" id="UP000219042"/>
    </source>
</evidence>
<name>A0A240E738_9GAMM</name>
<dbReference type="Proteomes" id="UP000219042">
    <property type="component" value="Unassembled WGS sequence"/>
</dbReference>
<dbReference type="RefSeq" id="WP_097078321.1">
    <property type="nucleotide sequence ID" value="NZ_BAABHT010000010.1"/>
</dbReference>
<accession>A0A240E738</accession>
<dbReference type="InterPro" id="IPR013249">
    <property type="entry name" value="RNA_pol_sigma70_r4_t2"/>
</dbReference>
<dbReference type="Gene3D" id="1.10.1740.10">
    <property type="match status" value="1"/>
</dbReference>
<dbReference type="PANTHER" id="PTHR43133">
    <property type="entry name" value="RNA POLYMERASE ECF-TYPE SIGMA FACTO"/>
    <property type="match status" value="1"/>
</dbReference>
<evidence type="ECO:0000313" key="6">
    <source>
        <dbReference type="EMBL" id="SNX44053.1"/>
    </source>
</evidence>
<dbReference type="InterPro" id="IPR014284">
    <property type="entry name" value="RNA_pol_sigma-70_dom"/>
</dbReference>
<reference evidence="7" key="1">
    <citation type="submission" date="2016-09" db="EMBL/GenBank/DDBJ databases">
        <authorList>
            <person name="Varghese N."/>
            <person name="Submissions S."/>
        </authorList>
    </citation>
    <scope>NUCLEOTIDE SEQUENCE [LARGE SCALE GENOMIC DNA]</scope>
    <source>
        <strain evidence="7">ANC 4466</strain>
    </source>
</reference>
<dbReference type="OrthoDB" id="9794372at2"/>
<keyword evidence="2" id="KW-0805">Transcription regulation</keyword>
<organism evidence="6 7">
    <name type="scientific">Acinetobacter puyangensis</name>
    <dbReference type="NCBI Taxonomy" id="1096779"/>
    <lineage>
        <taxon>Bacteria</taxon>
        <taxon>Pseudomonadati</taxon>
        <taxon>Pseudomonadota</taxon>
        <taxon>Gammaproteobacteria</taxon>
        <taxon>Moraxellales</taxon>
        <taxon>Moraxellaceae</taxon>
        <taxon>Acinetobacter</taxon>
    </lineage>
</organism>
<dbReference type="GO" id="GO:0003677">
    <property type="term" value="F:DNA binding"/>
    <property type="evidence" value="ECO:0007669"/>
    <property type="project" value="InterPro"/>
</dbReference>
<dbReference type="PANTHER" id="PTHR43133:SF63">
    <property type="entry name" value="RNA POLYMERASE SIGMA FACTOR FECI-RELATED"/>
    <property type="match status" value="1"/>
</dbReference>
<comment type="similarity">
    <text evidence="1">Belongs to the sigma-70 factor family. ECF subfamily.</text>
</comment>
<dbReference type="InterPro" id="IPR013324">
    <property type="entry name" value="RNA_pol_sigma_r3/r4-like"/>
</dbReference>
<evidence type="ECO:0000256" key="4">
    <source>
        <dbReference type="ARBA" id="ARBA00023163"/>
    </source>
</evidence>